<dbReference type="OrthoDB" id="9803619at2"/>
<dbReference type="AlphaFoldDB" id="A0A1H3AF90"/>
<dbReference type="RefSeq" id="WP_090242192.1">
    <property type="nucleotide sequence ID" value="NZ_FNOU01000001.1"/>
</dbReference>
<evidence type="ECO:0000313" key="4">
    <source>
        <dbReference type="Proteomes" id="UP000199652"/>
    </source>
</evidence>
<dbReference type="CDD" id="cd00077">
    <property type="entry name" value="HDc"/>
    <property type="match status" value="1"/>
</dbReference>
<dbReference type="PANTHER" id="PTHR35795:SF1">
    <property type="entry name" value="BIS(5'-NUCLEOSYL)-TETRAPHOSPHATASE, SYMMETRICAL"/>
    <property type="match status" value="1"/>
</dbReference>
<organism evidence="3 4">
    <name type="scientific">Eubacterium barkeri</name>
    <name type="common">Clostridium barkeri</name>
    <dbReference type="NCBI Taxonomy" id="1528"/>
    <lineage>
        <taxon>Bacteria</taxon>
        <taxon>Bacillati</taxon>
        <taxon>Bacillota</taxon>
        <taxon>Clostridia</taxon>
        <taxon>Eubacteriales</taxon>
        <taxon>Eubacteriaceae</taxon>
        <taxon>Eubacterium</taxon>
    </lineage>
</organism>
<dbReference type="STRING" id="1528.SAMN04488579_10123"/>
<protein>
    <submittedName>
        <fullName evidence="3">dGTPase</fullName>
    </submittedName>
</protein>
<keyword evidence="1" id="KW-0378">Hydrolase</keyword>
<dbReference type="Gene3D" id="1.10.3210.10">
    <property type="entry name" value="Hypothetical protein af1432"/>
    <property type="match status" value="1"/>
</dbReference>
<dbReference type="SUPFAM" id="SSF109604">
    <property type="entry name" value="HD-domain/PDEase-like"/>
    <property type="match status" value="1"/>
</dbReference>
<dbReference type="InterPro" id="IPR006674">
    <property type="entry name" value="HD_domain"/>
</dbReference>
<dbReference type="InterPro" id="IPR051094">
    <property type="entry name" value="Diverse_Catalytic_Enzymes"/>
</dbReference>
<proteinExistence type="predicted"/>
<feature type="domain" description="HD" evidence="2">
    <location>
        <begin position="77"/>
        <end position="227"/>
    </location>
</feature>
<keyword evidence="4" id="KW-1185">Reference proteome</keyword>
<accession>A0A1H3AF90</accession>
<evidence type="ECO:0000259" key="2">
    <source>
        <dbReference type="PROSITE" id="PS51831"/>
    </source>
</evidence>
<dbReference type="Proteomes" id="UP000199652">
    <property type="component" value="Unassembled WGS sequence"/>
</dbReference>
<dbReference type="Pfam" id="PF01966">
    <property type="entry name" value="HD"/>
    <property type="match status" value="1"/>
</dbReference>
<sequence>MLKETNRKCFEGMATTPQSEKWTQAIMRGESLYSRKTDIRTPFGRDYTRILHSMAYRRLKYKTQVFFSPEHDHVSTRIDHVHYVASISRIITEFLGLNGELAEAIAIGHDLGHTPFGHDGERTIAAIIKEEGIIPQGGDIPFWHGMNGLRCVDSLELLEGPDACFHNLDLTYAVRDGIIAHSGDIMGRALIPREDAIELSAFKVPGQYEPFTWEGCIIKLADNISYLGRDIDDAVILGRMDADAHAKLTDIVIRYAKACGEDAAGINNANIIHLLVTDLCSHSSPAVGIRFSDEGYAVMDAVLHLNRETIYYNPMLKSYSEYGDTVIRRVYQVLSGWCEDYEGNLAHYARQYPRLTAEFSGWLSKYWDGPRGERYQNKVVYRLKTDPLAYKRAIVDYIAGMTDRFLEGLYRSFITF</sequence>
<evidence type="ECO:0000313" key="3">
    <source>
        <dbReference type="EMBL" id="SDX28346.1"/>
    </source>
</evidence>
<name>A0A1H3AF90_EUBBA</name>
<dbReference type="EMBL" id="FNOU01000001">
    <property type="protein sequence ID" value="SDX28346.1"/>
    <property type="molecule type" value="Genomic_DNA"/>
</dbReference>
<dbReference type="SMART" id="SM00471">
    <property type="entry name" value="HDc"/>
    <property type="match status" value="1"/>
</dbReference>
<dbReference type="InterPro" id="IPR026875">
    <property type="entry name" value="PHydrolase_assoc_dom"/>
</dbReference>
<gene>
    <name evidence="3" type="ORF">SAMN04488579_10123</name>
</gene>
<dbReference type="PANTHER" id="PTHR35795">
    <property type="entry name" value="SLR1885 PROTEIN"/>
    <property type="match status" value="1"/>
</dbReference>
<dbReference type="Pfam" id="PF13286">
    <property type="entry name" value="HD_assoc"/>
    <property type="match status" value="1"/>
</dbReference>
<dbReference type="GO" id="GO:0016787">
    <property type="term" value="F:hydrolase activity"/>
    <property type="evidence" value="ECO:0007669"/>
    <property type="project" value="UniProtKB-KW"/>
</dbReference>
<reference evidence="4" key="1">
    <citation type="submission" date="2016-10" db="EMBL/GenBank/DDBJ databases">
        <authorList>
            <person name="Varghese N."/>
            <person name="Submissions S."/>
        </authorList>
    </citation>
    <scope>NUCLEOTIDE SEQUENCE [LARGE SCALE GENOMIC DNA]</scope>
    <source>
        <strain evidence="4">VPI 5359</strain>
    </source>
</reference>
<evidence type="ECO:0000256" key="1">
    <source>
        <dbReference type="ARBA" id="ARBA00022801"/>
    </source>
</evidence>
<dbReference type="InterPro" id="IPR003607">
    <property type="entry name" value="HD/PDEase_dom"/>
</dbReference>
<dbReference type="PROSITE" id="PS51831">
    <property type="entry name" value="HD"/>
    <property type="match status" value="1"/>
</dbReference>